<dbReference type="EMBL" id="QOKW01000005">
    <property type="protein sequence ID" value="KAA0681917.1"/>
    <property type="molecule type" value="Genomic_DNA"/>
</dbReference>
<keyword evidence="1" id="KW-0472">Membrane</keyword>
<organism evidence="2 3">
    <name type="scientific">Roseomonas genomospecies 6</name>
    <dbReference type="NCBI Taxonomy" id="214106"/>
    <lineage>
        <taxon>Bacteria</taxon>
        <taxon>Pseudomonadati</taxon>
        <taxon>Pseudomonadota</taxon>
        <taxon>Alphaproteobacteria</taxon>
        <taxon>Acetobacterales</taxon>
        <taxon>Roseomonadaceae</taxon>
        <taxon>Roseomonas</taxon>
    </lineage>
</organism>
<accession>A0A9W7TYW9</accession>
<dbReference type="OrthoDB" id="7307094at2"/>
<keyword evidence="3" id="KW-1185">Reference proteome</keyword>
<keyword evidence="1" id="KW-0812">Transmembrane</keyword>
<reference evidence="2 3" key="1">
    <citation type="submission" date="2018-07" db="EMBL/GenBank/DDBJ databases">
        <title>Genome sequence of Azospirillum sp. ATCC 49961.</title>
        <authorList>
            <person name="Sant'Anna F.H."/>
            <person name="Baldani J.I."/>
            <person name="Zilli J.E."/>
            <person name="Reis V.M."/>
            <person name="Hartmann A."/>
            <person name="Cruz L."/>
            <person name="de Souza E.M."/>
            <person name="de Oliveira Pedrosa F."/>
            <person name="Passaglia L.M.P."/>
        </authorList>
    </citation>
    <scope>NUCLEOTIDE SEQUENCE [LARGE SCALE GENOMIC DNA]</scope>
    <source>
        <strain evidence="2 3">ATCC 49961</strain>
    </source>
</reference>
<gene>
    <name evidence="2" type="ORF">DS843_09140</name>
</gene>
<feature type="transmembrane region" description="Helical" evidence="1">
    <location>
        <begin position="31"/>
        <end position="51"/>
    </location>
</feature>
<feature type="transmembrane region" description="Helical" evidence="1">
    <location>
        <begin position="7"/>
        <end position="25"/>
    </location>
</feature>
<sequence>MEGTGKWITGGVLGFMAFLGLLAASRAADEAFYYGGWLLAIGCVVAIFYMVTKHYDRMDDRIARQRGHD</sequence>
<evidence type="ECO:0000256" key="1">
    <source>
        <dbReference type="SAM" id="Phobius"/>
    </source>
</evidence>
<evidence type="ECO:0000313" key="2">
    <source>
        <dbReference type="EMBL" id="KAA0681917.1"/>
    </source>
</evidence>
<dbReference type="Proteomes" id="UP000480854">
    <property type="component" value="Unassembled WGS sequence"/>
</dbReference>
<evidence type="ECO:0000313" key="3">
    <source>
        <dbReference type="Proteomes" id="UP000480854"/>
    </source>
</evidence>
<comment type="caution">
    <text evidence="2">The sequence shown here is derived from an EMBL/GenBank/DDBJ whole genome shotgun (WGS) entry which is preliminary data.</text>
</comment>
<name>A0A9W7TYW9_9PROT</name>
<keyword evidence="1" id="KW-1133">Transmembrane helix</keyword>
<proteinExistence type="predicted"/>
<dbReference type="AlphaFoldDB" id="A0A9W7TYW9"/>
<protein>
    <submittedName>
        <fullName evidence="2">Uncharacterized protein</fullName>
    </submittedName>
</protein>